<comment type="caution">
    <text evidence="2">The sequence shown here is derived from an EMBL/GenBank/DDBJ whole genome shotgun (WGS) entry which is preliminary data.</text>
</comment>
<proteinExistence type="predicted"/>
<accession>A0ABP6AS06</accession>
<dbReference type="Proteomes" id="UP001501777">
    <property type="component" value="Unassembled WGS sequence"/>
</dbReference>
<keyword evidence="3" id="KW-1185">Reference proteome</keyword>
<protein>
    <submittedName>
        <fullName evidence="2">Uncharacterized protein</fullName>
    </submittedName>
</protein>
<evidence type="ECO:0000256" key="1">
    <source>
        <dbReference type="SAM" id="MobiDB-lite"/>
    </source>
</evidence>
<gene>
    <name evidence="2" type="ORF">GCM10010276_85820</name>
</gene>
<reference evidence="3" key="1">
    <citation type="journal article" date="2019" name="Int. J. Syst. Evol. Microbiol.">
        <title>The Global Catalogue of Microorganisms (GCM) 10K type strain sequencing project: providing services to taxonomists for standard genome sequencing and annotation.</title>
        <authorList>
            <consortium name="The Broad Institute Genomics Platform"/>
            <consortium name="The Broad Institute Genome Sequencing Center for Infectious Disease"/>
            <person name="Wu L."/>
            <person name="Ma J."/>
        </authorList>
    </citation>
    <scope>NUCLEOTIDE SEQUENCE [LARGE SCALE GENOMIC DNA]</scope>
    <source>
        <strain evidence="3">JCM 4395</strain>
    </source>
</reference>
<evidence type="ECO:0000313" key="3">
    <source>
        <dbReference type="Proteomes" id="UP001501777"/>
    </source>
</evidence>
<sequence>MGPPGSGSQWHRAVPEGGGALCGGPVGARLNGGSAVYVRRLRRREDISSIEHATDGPGTGRDAARLLREVGEEAFGNVMTGRSPRESAAAVPERAGTAPATS</sequence>
<name>A0ABP6AS06_STRLO</name>
<evidence type="ECO:0000313" key="2">
    <source>
        <dbReference type="EMBL" id="GAA2521829.1"/>
    </source>
</evidence>
<feature type="region of interest" description="Disordered" evidence="1">
    <location>
        <begin position="78"/>
        <end position="102"/>
    </location>
</feature>
<organism evidence="2 3">
    <name type="scientific">Streptomyces longisporus</name>
    <dbReference type="NCBI Taxonomy" id="1948"/>
    <lineage>
        <taxon>Bacteria</taxon>
        <taxon>Bacillati</taxon>
        <taxon>Actinomycetota</taxon>
        <taxon>Actinomycetes</taxon>
        <taxon>Kitasatosporales</taxon>
        <taxon>Streptomycetaceae</taxon>
        <taxon>Streptomyces</taxon>
    </lineage>
</organism>
<dbReference type="EMBL" id="BAAASG010000028">
    <property type="protein sequence ID" value="GAA2521829.1"/>
    <property type="molecule type" value="Genomic_DNA"/>
</dbReference>